<organism evidence="1">
    <name type="scientific">mine drainage metagenome</name>
    <dbReference type="NCBI Taxonomy" id="410659"/>
    <lineage>
        <taxon>unclassified sequences</taxon>
        <taxon>metagenomes</taxon>
        <taxon>ecological metagenomes</taxon>
    </lineage>
</organism>
<protein>
    <submittedName>
        <fullName evidence="1">Uncharacterized protein</fullName>
    </submittedName>
</protein>
<proteinExistence type="predicted"/>
<gene>
    <name evidence="1" type="ORF">CARN1_2082</name>
</gene>
<evidence type="ECO:0000313" key="1">
    <source>
        <dbReference type="EMBL" id="CBH74195.1"/>
    </source>
</evidence>
<accession>E6PCL1</accession>
<reference evidence="1" key="1">
    <citation type="submission" date="2009-10" db="EMBL/GenBank/DDBJ databases">
        <title>Diversity of trophic interactions inside an arsenic-rich microbial ecosystem.</title>
        <authorList>
            <person name="Bertin P.N."/>
            <person name="Heinrich-Salmeron A."/>
            <person name="Pelletier E."/>
            <person name="Goulhen-Chollet F."/>
            <person name="Arsene-Ploetze F."/>
            <person name="Gallien S."/>
            <person name="Calteau A."/>
            <person name="Vallenet D."/>
            <person name="Casiot C."/>
            <person name="Chane-Woon-Ming B."/>
            <person name="Giloteaux L."/>
            <person name="Barakat M."/>
            <person name="Bonnefoy V."/>
            <person name="Bruneel O."/>
            <person name="Chandler M."/>
            <person name="Cleiss J."/>
            <person name="Duran R."/>
            <person name="Elbaz-Poulichet F."/>
            <person name="Fonknechten N."/>
            <person name="Lauga B."/>
            <person name="Mornico D."/>
            <person name="Ortet P."/>
            <person name="Schaeffer C."/>
            <person name="Siguier P."/>
            <person name="Alexander Thil Smith A."/>
            <person name="Van Dorsselaer A."/>
            <person name="Weissenbach J."/>
            <person name="Medigue C."/>
            <person name="Le Paslier D."/>
        </authorList>
    </citation>
    <scope>NUCLEOTIDE SEQUENCE</scope>
</reference>
<sequence>MTCRLALIWIAAVVTYAASGGYAIAKSANAIPTPPTPVHAKMPFTLTIDAHGKFASPFRTLSSHIVKLGGPVVHGIPSNTIQAPVAVLSCDAAYEGKTEATYFETIRVTVMNETPYYLRYTQIAFEIDRGGSYEDGILSGLRPYEMRSVIWTDGGIGAPGSAKEPPHWMLCGAGPAVLANGEVLQFEPSFLRP</sequence>
<name>E6PCL1_9ZZZZ</name>
<comment type="caution">
    <text evidence="1">The sequence shown here is derived from an EMBL/GenBank/DDBJ whole genome shotgun (WGS) entry which is preliminary data.</text>
</comment>
<dbReference type="AlphaFoldDB" id="E6PCL1"/>
<dbReference type="EMBL" id="CABL01000001">
    <property type="protein sequence ID" value="CBH74195.1"/>
    <property type="molecule type" value="Genomic_DNA"/>
</dbReference>